<evidence type="ECO:0000256" key="1">
    <source>
        <dbReference type="ARBA" id="ARBA00022679"/>
    </source>
</evidence>
<evidence type="ECO:0000313" key="10">
    <source>
        <dbReference type="Proteomes" id="UP000060487"/>
    </source>
</evidence>
<organism evidence="9 10">
    <name type="scientific">Candidatus Magnetominusculus xianensis</name>
    <dbReference type="NCBI Taxonomy" id="1748249"/>
    <lineage>
        <taxon>Bacteria</taxon>
        <taxon>Pseudomonadati</taxon>
        <taxon>Nitrospirota</taxon>
        <taxon>Nitrospiria</taxon>
        <taxon>Nitrospirales</taxon>
        <taxon>Nitrospiraceae</taxon>
        <taxon>Candidatus Magnetominusculus</taxon>
    </lineage>
</organism>
<dbReference type="NCBIfam" id="NF008292">
    <property type="entry name" value="PRK11072.1"/>
    <property type="match status" value="1"/>
</dbReference>
<keyword evidence="1 9" id="KW-0808">Transferase</keyword>
<accession>A0ABR5SJF3</accession>
<dbReference type="SUPFAM" id="SSF81301">
    <property type="entry name" value="Nucleotidyltransferase"/>
    <property type="match status" value="2"/>
</dbReference>
<dbReference type="InterPro" id="IPR023057">
    <property type="entry name" value="GlnE"/>
</dbReference>
<evidence type="ECO:0000256" key="2">
    <source>
        <dbReference type="ARBA" id="ARBA00022695"/>
    </source>
</evidence>
<dbReference type="Proteomes" id="UP000060487">
    <property type="component" value="Unassembled WGS sequence"/>
</dbReference>
<keyword evidence="2 9" id="KW-0548">Nucleotidyltransferase</keyword>
<feature type="domain" description="PII-uridylyltransferase/Glutamine-synthetase adenylyltransferase" evidence="8">
    <location>
        <begin position="314"/>
        <end position="444"/>
    </location>
</feature>
<keyword evidence="4" id="KW-0067">ATP-binding</keyword>
<dbReference type="InterPro" id="IPR005190">
    <property type="entry name" value="GlnE_rpt_dom"/>
</dbReference>
<evidence type="ECO:0000313" key="9">
    <source>
        <dbReference type="EMBL" id="KWT94619.1"/>
    </source>
</evidence>
<name>A0ABR5SJF3_9BACT</name>
<feature type="domain" description="PII-uridylyltransferase/Glutamine-synthetase adenylyltransferase" evidence="8">
    <location>
        <begin position="793"/>
        <end position="877"/>
    </location>
</feature>
<dbReference type="SUPFAM" id="SSF81593">
    <property type="entry name" value="Nucleotidyltransferase substrate binding subunit/domain"/>
    <property type="match status" value="2"/>
</dbReference>
<dbReference type="CDD" id="cd05401">
    <property type="entry name" value="NT_GlnE_GlnD_like"/>
    <property type="match status" value="2"/>
</dbReference>
<comment type="caution">
    <text evidence="9">The sequence shown here is derived from an EMBL/GenBank/DDBJ whole genome shotgun (WGS) entry which is preliminary data.</text>
</comment>
<proteinExistence type="predicted"/>
<evidence type="ECO:0000256" key="3">
    <source>
        <dbReference type="ARBA" id="ARBA00022741"/>
    </source>
</evidence>
<protein>
    <submittedName>
        <fullName evidence="9">(Glutamate--ammonia-ligase) adenylyltransferase</fullName>
        <ecNumber evidence="9">2.7.7.42</ecNumber>
    </submittedName>
</protein>
<dbReference type="Gene3D" id="3.30.460.10">
    <property type="entry name" value="Beta Polymerase, domain 2"/>
    <property type="match status" value="2"/>
</dbReference>
<reference evidence="9 10" key="1">
    <citation type="submission" date="2015-11" db="EMBL/GenBank/DDBJ databases">
        <authorList>
            <person name="Lin W."/>
        </authorList>
    </citation>
    <scope>NUCLEOTIDE SEQUENCE [LARGE SCALE GENOMIC DNA]</scope>
    <source>
        <strain evidence="9 10">HCH-1</strain>
    </source>
</reference>
<dbReference type="EC" id="2.7.7.42" evidence="9"/>
<feature type="domain" description="Glutamate-ammonia ligase adenylyltransferase repeated" evidence="7">
    <location>
        <begin position="554"/>
        <end position="763"/>
    </location>
</feature>
<dbReference type="PANTHER" id="PTHR30621">
    <property type="entry name" value="GLUTAMINE SYNTHETASE ADENYLYLTRANSFERASE"/>
    <property type="match status" value="1"/>
</dbReference>
<dbReference type="Pfam" id="PF03710">
    <property type="entry name" value="GlnE"/>
    <property type="match status" value="2"/>
</dbReference>
<dbReference type="PANTHER" id="PTHR30621:SF0">
    <property type="entry name" value="BIFUNCTIONAL GLUTAMINE SYNTHETASE ADENYLYLTRANSFERASE_ADENYLYL-REMOVING ENZYME"/>
    <property type="match status" value="1"/>
</dbReference>
<dbReference type="InterPro" id="IPR013546">
    <property type="entry name" value="PII_UdlTrfase/GS_AdlTrfase"/>
</dbReference>
<keyword evidence="6" id="KW-0511">Multifunctional enzyme</keyword>
<dbReference type="Gene3D" id="1.20.120.330">
    <property type="entry name" value="Nucleotidyltransferases domain 2"/>
    <property type="match status" value="2"/>
</dbReference>
<keyword evidence="10" id="KW-1185">Reference proteome</keyword>
<dbReference type="Pfam" id="PF08335">
    <property type="entry name" value="GlnD_UR_UTase"/>
    <property type="match status" value="2"/>
</dbReference>
<evidence type="ECO:0000256" key="6">
    <source>
        <dbReference type="ARBA" id="ARBA00023268"/>
    </source>
</evidence>
<evidence type="ECO:0000259" key="7">
    <source>
        <dbReference type="Pfam" id="PF03710"/>
    </source>
</evidence>
<dbReference type="GO" id="GO:0008882">
    <property type="term" value="F:[glutamate-ammonia-ligase] adenylyltransferase activity"/>
    <property type="evidence" value="ECO:0007669"/>
    <property type="project" value="UniProtKB-EC"/>
</dbReference>
<keyword evidence="3" id="KW-0547">Nucleotide-binding</keyword>
<evidence type="ECO:0000256" key="4">
    <source>
        <dbReference type="ARBA" id="ARBA00022840"/>
    </source>
</evidence>
<evidence type="ECO:0000256" key="5">
    <source>
        <dbReference type="ARBA" id="ARBA00022842"/>
    </source>
</evidence>
<feature type="domain" description="Glutamate-ammonia ligase adenylyltransferase repeated" evidence="7">
    <location>
        <begin position="50"/>
        <end position="289"/>
    </location>
</feature>
<sequence length="919" mass="103340">MSAPKKLIKDYAADTPDPARSVNSLDAFARSCPGHFSALTHKELQGAAFLFAYTQFLLAYVIKHPDVFLEILKNVDSPMNKSLLRDELNVSASDSIGAYLRKFKKKYLLKISLRFAEGRADIKESMSQLSLLADVISEAALRHTVTGLCAIYGSPQSDKLSVIALGKLGASELNYSSDIDLMFVYDCPEGQTTGVVSPNGMRINRITNHEFYCKVAESMSKLLSENTAEGFVYRVDLRLRPQGGKGELALPLSGYEQYYESWGREWERLALIRARLIAGDERLGRDFLDMIRPFVYRKYIDIRSIGEIKQLKRKIDTTFNKHDIKKGYGGIREIEFFAQALQLVYGGQEPLLREKDLVLALHRLSQKNLIGCDDFSVLSEHYLYLRRLEQCIQMVNDIQTHTLSTEQGALESMAKKMGTPNSKRFLDGLHIRRTAVNRIYNSLFEHSKEERGDSLLDTYSEDTLTAELMERQVKNPGKVLYYLRKIKESANSFQTLAMRRLQGAIIPEFAAQALNSSDPEMALGNLQRFTEIVATAGSASYLELFSANRGLIGALNSVFSKSPYLSSILMGSIRYIDMLAGGTPIRKTLRAMADESGLVLKSKDSCAELLSRFRKMEELRLGILYLNRRIGIINLMKGLSKVAEAVLMTALSGEQGIYIAAFGKLGGREMTINSDLDIIFIGEDETSVPLSAERVLRLLSSYTKEGYTYKIDMRLRTDGSKGMLVNSLDGIRDYYLNNARIWEVQALLKARPVAAPVQARRRFMAMAKEVFRERGQHITPDDIITMRGRIKKERLTAANTPDIKLSPGGVEDIEFLVQYLQLKHARTHPSVLVQNTAAALGRLIKSGIIERPDGKKLLNDYLLYRVIETFLRLRGEKTITAGSGIFELIAADFTDKQYVKSTLEQSMQETASMVARLLR</sequence>
<gene>
    <name evidence="9" type="ORF">ASN18_0158</name>
</gene>
<dbReference type="EMBL" id="LNQR01000004">
    <property type="protein sequence ID" value="KWT94619.1"/>
    <property type="molecule type" value="Genomic_DNA"/>
</dbReference>
<dbReference type="InterPro" id="IPR043519">
    <property type="entry name" value="NT_sf"/>
</dbReference>
<keyword evidence="5" id="KW-0460">Magnesium</keyword>
<evidence type="ECO:0000259" key="8">
    <source>
        <dbReference type="Pfam" id="PF08335"/>
    </source>
</evidence>